<evidence type="ECO:0000256" key="3">
    <source>
        <dbReference type="ARBA" id="ARBA00022806"/>
    </source>
</evidence>
<feature type="region of interest" description="Disordered" evidence="8">
    <location>
        <begin position="530"/>
        <end position="550"/>
    </location>
</feature>
<reference evidence="11" key="1">
    <citation type="submission" date="2020-06" db="EMBL/GenBank/DDBJ databases">
        <authorList>
            <person name="Ji K."/>
            <person name="Li J."/>
        </authorList>
    </citation>
    <scope>NUCLEOTIDE SEQUENCE</scope>
    <source>
        <strain evidence="11">JKM2019</strain>
        <tissue evidence="11">Whole body</tissue>
    </source>
</reference>
<evidence type="ECO:0000259" key="9">
    <source>
        <dbReference type="PROSITE" id="PS51192"/>
    </source>
</evidence>
<keyword evidence="1 6" id="KW-0547">Nucleotide-binding</keyword>
<dbReference type="InterPro" id="IPR027417">
    <property type="entry name" value="P-loop_NTPase"/>
</dbReference>
<dbReference type="PANTHER" id="PTHR24031">
    <property type="entry name" value="RNA HELICASE"/>
    <property type="match status" value="1"/>
</dbReference>
<dbReference type="EMBL" id="SDOV01000004">
    <property type="protein sequence ID" value="KAH7642331.1"/>
    <property type="molecule type" value="Genomic_DNA"/>
</dbReference>
<comment type="similarity">
    <text evidence="6">Belongs to the DEAD box helicase family.</text>
</comment>
<dbReference type="Pfam" id="PF00271">
    <property type="entry name" value="Helicase_C"/>
    <property type="match status" value="1"/>
</dbReference>
<feature type="domain" description="Helicase ATP-binding" evidence="9">
    <location>
        <begin position="99"/>
        <end position="317"/>
    </location>
</feature>
<dbReference type="CDD" id="cd17956">
    <property type="entry name" value="DEADc_DDX51"/>
    <property type="match status" value="1"/>
</dbReference>
<feature type="compositionally biased region" description="Polar residues" evidence="8">
    <location>
        <begin position="538"/>
        <end position="550"/>
    </location>
</feature>
<dbReference type="OrthoDB" id="3370at2759"/>
<dbReference type="Gene3D" id="3.40.50.300">
    <property type="entry name" value="P-loop containing nucleotide triphosphate hydrolases"/>
    <property type="match status" value="2"/>
</dbReference>
<dbReference type="GO" id="GO:0003724">
    <property type="term" value="F:RNA helicase activity"/>
    <property type="evidence" value="ECO:0007669"/>
    <property type="project" value="UniProtKB-EC"/>
</dbReference>
<evidence type="ECO:0000256" key="8">
    <source>
        <dbReference type="SAM" id="MobiDB-lite"/>
    </source>
</evidence>
<comment type="caution">
    <text evidence="11">The sequence shown here is derived from an EMBL/GenBank/DDBJ whole genome shotgun (WGS) entry which is preliminary data.</text>
</comment>
<evidence type="ECO:0000256" key="7">
    <source>
        <dbReference type="RuleBase" id="RU365068"/>
    </source>
</evidence>
<dbReference type="PROSITE" id="PS51194">
    <property type="entry name" value="HELICASE_CTER"/>
    <property type="match status" value="1"/>
</dbReference>
<feature type="domain" description="Helicase C-terminal" evidence="10">
    <location>
        <begin position="339"/>
        <end position="503"/>
    </location>
</feature>
<evidence type="ECO:0000256" key="5">
    <source>
        <dbReference type="ARBA" id="ARBA00022884"/>
    </source>
</evidence>
<keyword evidence="2 6" id="KW-0378">Hydrolase</keyword>
<dbReference type="CDD" id="cd18787">
    <property type="entry name" value="SF2_C_DEAD"/>
    <property type="match status" value="1"/>
</dbReference>
<comment type="function">
    <text evidence="7">RNA helicase.</text>
</comment>
<comment type="domain">
    <text evidence="7">The Q motif is unique to and characteristic of the DEAD box family of RNA helicases and controls ATP binding and hydrolysis.</text>
</comment>
<name>A0A9D4P1E2_DERFA</name>
<evidence type="ECO:0000256" key="4">
    <source>
        <dbReference type="ARBA" id="ARBA00022840"/>
    </source>
</evidence>
<evidence type="ECO:0000313" key="11">
    <source>
        <dbReference type="EMBL" id="KAH7642331.1"/>
    </source>
</evidence>
<evidence type="ECO:0000259" key="10">
    <source>
        <dbReference type="PROSITE" id="PS51194"/>
    </source>
</evidence>
<proteinExistence type="inferred from homology"/>
<sequence>MEIESENSKKQIQNEDENFFQTIGSRKKLKTLKVIPNLPKWIDESVNYSGDIQNNSVGLNEIEQPIDDCLLNTLRKNGIEKLFPVQKEVIPKLMESLKKKKYFRPRDICVLSPTGSGKTFAYSIPVIQYLLDRIVTQIRVLVILPVKDLANQVYKVFQNFCENTTLRVGLATGSSSSNTFYKPNADGTQTICLVDILIATPGKLVDLIMNNEDSGRDFHLRNLEILIIDEADRMMNETQLQWLSTIEYAVHGSSRKFYCPCLTPNAESLQCNYNVDPLCACSTFQMRKTLFKILFSVTFTTDPEKIDNLSLYKPLLINMNSSNNDDLSERIKPVALPENLKELMVISDQDKKPLILWHLMKNLGYKRILCFANSIVNAHRLGQLMKKLPELIVHELHSKQNIHKRTKILKKFANGSIHILISTDVTARGMDIDGIDCVVSYDLPRNETAYIHRIGRTARAGKQGTAITLISPDQLKHFNIILRRTHKFSSTSNDKKQMIEKLSIKNSDLKPLISFYTKALEQLKNDAKSEWKKDVHAQRQQLRNKSSFKS</sequence>
<dbReference type="InterPro" id="IPR001650">
    <property type="entry name" value="Helicase_C-like"/>
</dbReference>
<evidence type="ECO:0000256" key="2">
    <source>
        <dbReference type="ARBA" id="ARBA00022801"/>
    </source>
</evidence>
<dbReference type="InterPro" id="IPR000629">
    <property type="entry name" value="RNA-helicase_DEAD-box_CS"/>
</dbReference>
<dbReference type="InterPro" id="IPR011545">
    <property type="entry name" value="DEAD/DEAH_box_helicase_dom"/>
</dbReference>
<keyword evidence="4 6" id="KW-0067">ATP-binding</keyword>
<dbReference type="GO" id="GO:0016787">
    <property type="term" value="F:hydrolase activity"/>
    <property type="evidence" value="ECO:0007669"/>
    <property type="project" value="UniProtKB-KW"/>
</dbReference>
<dbReference type="Proteomes" id="UP000828236">
    <property type="component" value="Unassembled WGS sequence"/>
</dbReference>
<dbReference type="SMART" id="SM00490">
    <property type="entry name" value="HELICc"/>
    <property type="match status" value="1"/>
</dbReference>
<gene>
    <name evidence="11" type="ORF">HUG17_5376</name>
</gene>
<accession>A0A9D4P1E2</accession>
<protein>
    <recommendedName>
        <fullName evidence="7">ATP-dependent RNA helicase</fullName>
        <ecNumber evidence="7">3.6.4.13</ecNumber>
    </recommendedName>
</protein>
<dbReference type="Pfam" id="PF00270">
    <property type="entry name" value="DEAD"/>
    <property type="match status" value="1"/>
</dbReference>
<dbReference type="InterPro" id="IPR014001">
    <property type="entry name" value="Helicase_ATP-bd"/>
</dbReference>
<dbReference type="SMART" id="SM00487">
    <property type="entry name" value="DEXDc"/>
    <property type="match status" value="1"/>
</dbReference>
<evidence type="ECO:0000256" key="6">
    <source>
        <dbReference type="RuleBase" id="RU000492"/>
    </source>
</evidence>
<dbReference type="PROSITE" id="PS00039">
    <property type="entry name" value="DEAD_ATP_HELICASE"/>
    <property type="match status" value="1"/>
</dbReference>
<dbReference type="EC" id="3.6.4.13" evidence="7"/>
<dbReference type="SUPFAM" id="SSF52540">
    <property type="entry name" value="P-loop containing nucleoside triphosphate hydrolases"/>
    <property type="match status" value="1"/>
</dbReference>
<keyword evidence="5 7" id="KW-0694">RNA-binding</keyword>
<dbReference type="PROSITE" id="PS51192">
    <property type="entry name" value="HELICASE_ATP_BIND_1"/>
    <property type="match status" value="1"/>
</dbReference>
<reference evidence="11" key="2">
    <citation type="journal article" date="2021" name="World Allergy Organ. J.">
        <title>Chromosome-level assembly of Dermatophagoides farinae genome and transcriptome reveals two novel allergens Der f 37 and Der f 39.</title>
        <authorList>
            <person name="Chen J."/>
            <person name="Cai Z."/>
            <person name="Fan D."/>
            <person name="Hu J."/>
            <person name="Hou Y."/>
            <person name="He Y."/>
            <person name="Zhang Z."/>
            <person name="Zhao Z."/>
            <person name="Gao P."/>
            <person name="Hu W."/>
            <person name="Sun J."/>
            <person name="Li J."/>
            <person name="Ji K."/>
        </authorList>
    </citation>
    <scope>NUCLEOTIDE SEQUENCE</scope>
    <source>
        <strain evidence="11">JKM2019</strain>
    </source>
</reference>
<organism evidence="11">
    <name type="scientific">Dermatophagoides farinae</name>
    <name type="common">American house dust mite</name>
    <dbReference type="NCBI Taxonomy" id="6954"/>
    <lineage>
        <taxon>Eukaryota</taxon>
        <taxon>Metazoa</taxon>
        <taxon>Ecdysozoa</taxon>
        <taxon>Arthropoda</taxon>
        <taxon>Chelicerata</taxon>
        <taxon>Arachnida</taxon>
        <taxon>Acari</taxon>
        <taxon>Acariformes</taxon>
        <taxon>Sarcoptiformes</taxon>
        <taxon>Astigmata</taxon>
        <taxon>Psoroptidia</taxon>
        <taxon>Analgoidea</taxon>
        <taxon>Pyroglyphidae</taxon>
        <taxon>Dermatophagoidinae</taxon>
        <taxon>Dermatophagoides</taxon>
    </lineage>
</organism>
<comment type="catalytic activity">
    <reaction evidence="7">
        <text>ATP + H2O = ADP + phosphate + H(+)</text>
        <dbReference type="Rhea" id="RHEA:13065"/>
        <dbReference type="ChEBI" id="CHEBI:15377"/>
        <dbReference type="ChEBI" id="CHEBI:15378"/>
        <dbReference type="ChEBI" id="CHEBI:30616"/>
        <dbReference type="ChEBI" id="CHEBI:43474"/>
        <dbReference type="ChEBI" id="CHEBI:456216"/>
        <dbReference type="EC" id="3.6.4.13"/>
    </reaction>
</comment>
<dbReference type="GO" id="GO:0005524">
    <property type="term" value="F:ATP binding"/>
    <property type="evidence" value="ECO:0007669"/>
    <property type="project" value="UniProtKB-UniRule"/>
</dbReference>
<evidence type="ECO:0000256" key="1">
    <source>
        <dbReference type="ARBA" id="ARBA00022741"/>
    </source>
</evidence>
<keyword evidence="3 6" id="KW-0347">Helicase</keyword>
<dbReference type="GO" id="GO:0003723">
    <property type="term" value="F:RNA binding"/>
    <property type="evidence" value="ECO:0007669"/>
    <property type="project" value="UniProtKB-UniRule"/>
</dbReference>
<dbReference type="AlphaFoldDB" id="A0A9D4P1E2"/>